<dbReference type="InterPro" id="IPR011701">
    <property type="entry name" value="MFS"/>
</dbReference>
<feature type="transmembrane region" description="Helical" evidence="6">
    <location>
        <begin position="351"/>
        <end position="369"/>
    </location>
</feature>
<feature type="transmembrane region" description="Helical" evidence="6">
    <location>
        <begin position="187"/>
        <end position="209"/>
    </location>
</feature>
<protein>
    <submittedName>
        <fullName evidence="8">Putative mfs transporter protein</fullName>
    </submittedName>
</protein>
<dbReference type="EMBL" id="JABFCT010000002">
    <property type="protein sequence ID" value="KAF5878935.1"/>
    <property type="molecule type" value="Genomic_DNA"/>
</dbReference>
<dbReference type="PROSITE" id="PS50850">
    <property type="entry name" value="MFS"/>
    <property type="match status" value="1"/>
</dbReference>
<dbReference type="GO" id="GO:0022857">
    <property type="term" value="F:transmembrane transporter activity"/>
    <property type="evidence" value="ECO:0007669"/>
    <property type="project" value="InterPro"/>
</dbReference>
<dbReference type="GeneID" id="59255238"/>
<evidence type="ECO:0000256" key="6">
    <source>
        <dbReference type="SAM" id="Phobius"/>
    </source>
</evidence>
<name>A0A8H6B4A4_9HELO</name>
<evidence type="ECO:0000256" key="1">
    <source>
        <dbReference type="ARBA" id="ARBA00004141"/>
    </source>
</evidence>
<evidence type="ECO:0000256" key="5">
    <source>
        <dbReference type="ARBA" id="ARBA00023136"/>
    </source>
</evidence>
<organism evidence="8 9">
    <name type="scientific">Botrytis fragariae</name>
    <dbReference type="NCBI Taxonomy" id="1964551"/>
    <lineage>
        <taxon>Eukaryota</taxon>
        <taxon>Fungi</taxon>
        <taxon>Dikarya</taxon>
        <taxon>Ascomycota</taxon>
        <taxon>Pezizomycotina</taxon>
        <taxon>Leotiomycetes</taxon>
        <taxon>Helotiales</taxon>
        <taxon>Sclerotiniaceae</taxon>
        <taxon>Botrytis</taxon>
    </lineage>
</organism>
<dbReference type="InterPro" id="IPR036259">
    <property type="entry name" value="MFS_trans_sf"/>
</dbReference>
<evidence type="ECO:0000256" key="3">
    <source>
        <dbReference type="ARBA" id="ARBA00022692"/>
    </source>
</evidence>
<reference evidence="8 9" key="1">
    <citation type="journal article" date="2020" name="Phytopathology">
        <title>A high-quality genome resource of Botrytis fragariae, a new and rapidly spreading fungal pathogen causing strawberry gray mold in the U.S.A.</title>
        <authorList>
            <person name="Wu Y."/>
            <person name="Saski C.A."/>
            <person name="Schnabel G."/>
            <person name="Xiao S."/>
            <person name="Hu M."/>
        </authorList>
    </citation>
    <scope>NUCLEOTIDE SEQUENCE [LARGE SCALE GENOMIC DNA]</scope>
    <source>
        <strain evidence="8 9">BVB16</strain>
    </source>
</reference>
<dbReference type="AlphaFoldDB" id="A0A8H6B4A4"/>
<feature type="transmembrane region" description="Helical" evidence="6">
    <location>
        <begin position="458"/>
        <end position="478"/>
    </location>
</feature>
<feature type="transmembrane region" description="Helical" evidence="6">
    <location>
        <begin position="30"/>
        <end position="54"/>
    </location>
</feature>
<proteinExistence type="predicted"/>
<keyword evidence="9" id="KW-1185">Reference proteome</keyword>
<evidence type="ECO:0000259" key="7">
    <source>
        <dbReference type="PROSITE" id="PS50850"/>
    </source>
</evidence>
<gene>
    <name evidence="8" type="ORF">Bfra_001108</name>
</gene>
<dbReference type="SUPFAM" id="SSF103473">
    <property type="entry name" value="MFS general substrate transporter"/>
    <property type="match status" value="1"/>
</dbReference>
<dbReference type="OrthoDB" id="5086884at2759"/>
<feature type="transmembrane region" description="Helical" evidence="6">
    <location>
        <begin position="295"/>
        <end position="312"/>
    </location>
</feature>
<dbReference type="InterPro" id="IPR020846">
    <property type="entry name" value="MFS_dom"/>
</dbReference>
<sequence>MSTDLCEERQPLVANNQRPPRFLKQRSSRWLILITICMAVFTDAFLYGVVVPILPFSLADRSGVPEEDLQFWNSMLLSVFGAAQLIGSPFVGWFADRSTSRRIPLLTGLVVNAIATAMFGMARNVYILAISRFLQGLAASVVWTVGFALLADTVGNDEIGHWVGYLLTSVNVGILVAPLVGGILYDWLGYLSVFVSMLVLIIIDIALRLTMIEKKRARKWLQVPTNPLRGETYGTIGHQTRITDAQVRVEGSCNSPQPTVEPHGLNKKAELISHPLPIITLLQSPRILAALYGKWVEATIVIGFDSALPIFVSEVFGWDAAGAGLVFLTVTIPSVSAPLVGMLSDRFGPRWVSIMGFVMGAVSTTLLQFVKENKISDIIIMCILLTIDGFAFVFMISPLAADLTTAVICIERDRPGIFGKSGAYAQVYALFTCAIGLGVLAGPIWVSLAYEPFGWKGTVLGFGILSLTPLPGLILYGGERYRPVTEGS</sequence>
<keyword evidence="2" id="KW-0813">Transport</keyword>
<dbReference type="Proteomes" id="UP000531561">
    <property type="component" value="Unassembled WGS sequence"/>
</dbReference>
<keyword evidence="5 6" id="KW-0472">Membrane</keyword>
<dbReference type="Pfam" id="PF07690">
    <property type="entry name" value="MFS_1"/>
    <property type="match status" value="1"/>
</dbReference>
<evidence type="ECO:0000313" key="8">
    <source>
        <dbReference type="EMBL" id="KAF5878935.1"/>
    </source>
</evidence>
<dbReference type="Gene3D" id="1.20.1250.20">
    <property type="entry name" value="MFS general substrate transporter like domains"/>
    <property type="match status" value="2"/>
</dbReference>
<feature type="transmembrane region" description="Helical" evidence="6">
    <location>
        <begin position="422"/>
        <end position="446"/>
    </location>
</feature>
<dbReference type="GO" id="GO:0016020">
    <property type="term" value="C:membrane"/>
    <property type="evidence" value="ECO:0007669"/>
    <property type="project" value="UniProtKB-SubCell"/>
</dbReference>
<keyword evidence="4 6" id="KW-1133">Transmembrane helix</keyword>
<feature type="domain" description="Major facilitator superfamily (MFS) profile" evidence="7">
    <location>
        <begin position="32"/>
        <end position="488"/>
    </location>
</feature>
<comment type="caution">
    <text evidence="8">The sequence shown here is derived from an EMBL/GenBank/DDBJ whole genome shotgun (WGS) entry which is preliminary data.</text>
</comment>
<feature type="transmembrane region" description="Helical" evidence="6">
    <location>
        <begin position="126"/>
        <end position="150"/>
    </location>
</feature>
<evidence type="ECO:0000256" key="4">
    <source>
        <dbReference type="ARBA" id="ARBA00022989"/>
    </source>
</evidence>
<feature type="transmembrane region" description="Helical" evidence="6">
    <location>
        <begin position="375"/>
        <end position="401"/>
    </location>
</feature>
<accession>A0A8H6B4A4</accession>
<comment type="subcellular location">
    <subcellularLocation>
        <location evidence="1">Membrane</location>
        <topology evidence="1">Multi-pass membrane protein</topology>
    </subcellularLocation>
</comment>
<feature type="transmembrane region" description="Helical" evidence="6">
    <location>
        <begin position="102"/>
        <end position="120"/>
    </location>
</feature>
<feature type="transmembrane region" description="Helical" evidence="6">
    <location>
        <begin position="74"/>
        <end position="95"/>
    </location>
</feature>
<feature type="transmembrane region" description="Helical" evidence="6">
    <location>
        <begin position="324"/>
        <end position="344"/>
    </location>
</feature>
<evidence type="ECO:0000313" key="9">
    <source>
        <dbReference type="Proteomes" id="UP000531561"/>
    </source>
</evidence>
<keyword evidence="3 6" id="KW-0812">Transmembrane</keyword>
<dbReference type="PANTHER" id="PTHR23506:SF23">
    <property type="entry name" value="GH10249P"/>
    <property type="match status" value="1"/>
</dbReference>
<dbReference type="InterPro" id="IPR050930">
    <property type="entry name" value="MFS_Vesicular_Transporter"/>
</dbReference>
<dbReference type="RefSeq" id="XP_037197879.1">
    <property type="nucleotide sequence ID" value="XM_037331546.1"/>
</dbReference>
<evidence type="ECO:0000256" key="2">
    <source>
        <dbReference type="ARBA" id="ARBA00022448"/>
    </source>
</evidence>
<feature type="transmembrane region" description="Helical" evidence="6">
    <location>
        <begin position="162"/>
        <end position="181"/>
    </location>
</feature>
<dbReference type="CDD" id="cd17325">
    <property type="entry name" value="MFS_MdtG_SLC18_like"/>
    <property type="match status" value="1"/>
</dbReference>
<dbReference type="PANTHER" id="PTHR23506">
    <property type="entry name" value="GH10249P"/>
    <property type="match status" value="1"/>
</dbReference>